<comment type="similarity">
    <text evidence="1">Belongs to the glycosyltransferase 32 family.</text>
</comment>
<dbReference type="InterPro" id="IPR051981">
    <property type="entry name" value="Glycosyltransf_32"/>
</dbReference>
<dbReference type="Proteomes" id="UP001476247">
    <property type="component" value="Unassembled WGS sequence"/>
</dbReference>
<keyword evidence="4" id="KW-1185">Reference proteome</keyword>
<proteinExistence type="inferred from homology"/>
<evidence type="ECO:0000313" key="4">
    <source>
        <dbReference type="Proteomes" id="UP001476247"/>
    </source>
</evidence>
<keyword evidence="2" id="KW-0812">Transmembrane</keyword>
<evidence type="ECO:0000256" key="2">
    <source>
        <dbReference type="SAM" id="Phobius"/>
    </source>
</evidence>
<evidence type="ECO:0000256" key="1">
    <source>
        <dbReference type="ARBA" id="ARBA00009003"/>
    </source>
</evidence>
<reference evidence="3 4" key="1">
    <citation type="submission" date="2024-04" db="EMBL/GenBank/DDBJ databases">
        <title>genome sequences of Mucor flavus KT1a and Helicostylum pulchrum KT1b strains isolation_sourced from the surface of a dry-aged beef.</title>
        <authorList>
            <person name="Toyotome T."/>
            <person name="Hosono M."/>
            <person name="Torimaru M."/>
            <person name="Fukuda K."/>
            <person name="Mikami N."/>
        </authorList>
    </citation>
    <scope>NUCLEOTIDE SEQUENCE [LARGE SCALE GENOMIC DNA]</scope>
    <source>
        <strain evidence="3 4">KT1b</strain>
    </source>
</reference>
<sequence length="415" mass="48114">MQWFKLTKQKAKQGGTWVKNNKRLVINLIKLGVFSAILVGISFFVLCRLEVNAHIYVRNWFSPPQPLVVEPLSKCFDNIPETSPYYQGNQQFSVNFVPGLPVWEAHTCYDFAALFKPQRYPHDGEKLFHTYWSSNMTNDFQDKQVSTLRSFAATQNSTHSLIVWIPEEDEERLTKSDSWNYLLKSQQNTNIISYQVVRPNDLTKDTPIEEYVDTWRALVAKANDGKGKDDLLRMLVLYRYGGVWFDLDTMFVRDLSPLFEHEWIAQGSCSTGMFGNPFTGALFHFHKNSPYVCEILEGATDLFKARIQAENGGASDIQKRYLVTGPEIFGSKLYYRIYRRVLHHGIKPWSILPWCFTDPSQCKKSNSLPSLFSNSNFDENRVGQTFAYHWRDKWSSVPGSIFKFLDSIHTKKTNW</sequence>
<protein>
    <recommendedName>
        <fullName evidence="5">Glycosyltransferase family 32 protein</fullName>
    </recommendedName>
</protein>
<evidence type="ECO:0008006" key="5">
    <source>
        <dbReference type="Google" id="ProtNLM"/>
    </source>
</evidence>
<keyword evidence="2" id="KW-1133">Transmembrane helix</keyword>
<name>A0ABP9Y5L2_9FUNG</name>
<dbReference type="Gene3D" id="3.90.550.20">
    <property type="match status" value="1"/>
</dbReference>
<dbReference type="SUPFAM" id="SSF53448">
    <property type="entry name" value="Nucleotide-diphospho-sugar transferases"/>
    <property type="match status" value="1"/>
</dbReference>
<dbReference type="InterPro" id="IPR007577">
    <property type="entry name" value="GlycoTrfase_DXD_sugar-bd_CS"/>
</dbReference>
<keyword evidence="2" id="KW-0472">Membrane</keyword>
<organism evidence="3 4">
    <name type="scientific">Helicostylum pulchrum</name>
    <dbReference type="NCBI Taxonomy" id="562976"/>
    <lineage>
        <taxon>Eukaryota</taxon>
        <taxon>Fungi</taxon>
        <taxon>Fungi incertae sedis</taxon>
        <taxon>Mucoromycota</taxon>
        <taxon>Mucoromycotina</taxon>
        <taxon>Mucoromycetes</taxon>
        <taxon>Mucorales</taxon>
        <taxon>Mucorineae</taxon>
        <taxon>Mucoraceae</taxon>
        <taxon>Helicostylum</taxon>
    </lineage>
</organism>
<accession>A0ABP9Y5L2</accession>
<dbReference type="Pfam" id="PF04488">
    <property type="entry name" value="Gly_transf_sug"/>
    <property type="match status" value="1"/>
</dbReference>
<dbReference type="PANTHER" id="PTHR12042:SF21">
    <property type="entry name" value="ALPHA1,4-GALACTOSYLTRANSFERASE 1-RELATED"/>
    <property type="match status" value="1"/>
</dbReference>
<dbReference type="InterPro" id="IPR029044">
    <property type="entry name" value="Nucleotide-diphossugar_trans"/>
</dbReference>
<feature type="transmembrane region" description="Helical" evidence="2">
    <location>
        <begin position="24"/>
        <end position="46"/>
    </location>
</feature>
<comment type="caution">
    <text evidence="3">The sequence shown here is derived from an EMBL/GenBank/DDBJ whole genome shotgun (WGS) entry which is preliminary data.</text>
</comment>
<gene>
    <name evidence="3" type="ORF">HPULCUR_007318</name>
</gene>
<evidence type="ECO:0000313" key="3">
    <source>
        <dbReference type="EMBL" id="GAA5801863.1"/>
    </source>
</evidence>
<dbReference type="PANTHER" id="PTHR12042">
    <property type="entry name" value="LACTOSYLCERAMIDE 4-ALPHA-GALACTOSYLTRANSFERASE ALPHA- 1,4-GALACTOSYLTRANSFERASE"/>
    <property type="match status" value="1"/>
</dbReference>
<dbReference type="EMBL" id="BAABUJ010000020">
    <property type="protein sequence ID" value="GAA5801863.1"/>
    <property type="molecule type" value="Genomic_DNA"/>
</dbReference>